<dbReference type="EMBL" id="JAFKCV010000004">
    <property type="protein sequence ID" value="MBN7825293.1"/>
    <property type="molecule type" value="Genomic_DNA"/>
</dbReference>
<name>A0A939DMN8_9ALTE</name>
<keyword evidence="1" id="KW-0547">Nucleotide-binding</keyword>
<dbReference type="Proteomes" id="UP000664654">
    <property type="component" value="Unassembled WGS sequence"/>
</dbReference>
<evidence type="ECO:0000259" key="4">
    <source>
        <dbReference type="SMART" id="SM00797"/>
    </source>
</evidence>
<dbReference type="PANTHER" id="PTHR43309">
    <property type="entry name" value="5-OXOPROLINASE SUBUNIT C"/>
    <property type="match status" value="1"/>
</dbReference>
<organism evidence="5 6">
    <name type="scientific">Bowmanella dokdonensis</name>
    <dbReference type="NCBI Taxonomy" id="751969"/>
    <lineage>
        <taxon>Bacteria</taxon>
        <taxon>Pseudomonadati</taxon>
        <taxon>Pseudomonadota</taxon>
        <taxon>Gammaproteobacteria</taxon>
        <taxon>Alteromonadales</taxon>
        <taxon>Alteromonadaceae</taxon>
        <taxon>Bowmanella</taxon>
    </lineage>
</organism>
<feature type="domain" description="Carboxyltransferase" evidence="4">
    <location>
        <begin position="24"/>
        <end position="301"/>
    </location>
</feature>
<dbReference type="NCBIfam" id="TIGR00724">
    <property type="entry name" value="urea_amlyse_rel"/>
    <property type="match status" value="1"/>
</dbReference>
<gene>
    <name evidence="5" type="ORF">J0A66_08680</name>
</gene>
<dbReference type="InterPro" id="IPR029000">
    <property type="entry name" value="Cyclophilin-like_dom_sf"/>
</dbReference>
<dbReference type="GO" id="GO:0016787">
    <property type="term" value="F:hydrolase activity"/>
    <property type="evidence" value="ECO:0007669"/>
    <property type="project" value="UniProtKB-KW"/>
</dbReference>
<evidence type="ECO:0000256" key="3">
    <source>
        <dbReference type="ARBA" id="ARBA00022840"/>
    </source>
</evidence>
<keyword evidence="6" id="KW-1185">Reference proteome</keyword>
<sequence length="314" mass="33259">MSLKVTAAGLMSLLMDAGRFGKASLGLTQGGPVDPFAFELANHLVGNESNTTAIEVTLGGLSLQAQTDCVVSVTGAGLPVKLNGRDSPMWRAFVVRAGESLELGQPESALRSYVAVQGGFAVTPQFGSTSTVMREGIGGLNGNKLQTGDLLPLGKPQRLHSLALAEPDIPAYSANPVLRLIPGYQFKQFSAVNRALFFASEYEITGQADRMGYRLKGQGVAADIQGMLSEGISLGAVQVPADGQPIVLLNDRQTIGGYPKLGNVLSLDCTSLAQCRPGTKVSFEAISMEQAHNLLHLHRAFKQRLLEQLEPVDA</sequence>
<dbReference type="InterPro" id="IPR003778">
    <property type="entry name" value="CT_A_B"/>
</dbReference>
<keyword evidence="3" id="KW-0067">ATP-binding</keyword>
<dbReference type="Gene3D" id="2.40.100.10">
    <property type="entry name" value="Cyclophilin-like"/>
    <property type="match status" value="1"/>
</dbReference>
<dbReference type="GO" id="GO:0005524">
    <property type="term" value="F:ATP binding"/>
    <property type="evidence" value="ECO:0007669"/>
    <property type="project" value="UniProtKB-KW"/>
</dbReference>
<comment type="caution">
    <text evidence="5">The sequence shown here is derived from an EMBL/GenBank/DDBJ whole genome shotgun (WGS) entry which is preliminary data.</text>
</comment>
<reference evidence="5" key="1">
    <citation type="submission" date="2021-03" db="EMBL/GenBank/DDBJ databases">
        <title>novel species isolated from a fishpond in China.</title>
        <authorList>
            <person name="Lu H."/>
            <person name="Cai Z."/>
        </authorList>
    </citation>
    <scope>NUCLEOTIDE SEQUENCE</scope>
    <source>
        <strain evidence="5">JCM 30855</strain>
    </source>
</reference>
<dbReference type="RefSeq" id="WP_206573408.1">
    <property type="nucleotide sequence ID" value="NZ_JAFKCV010000004.1"/>
</dbReference>
<protein>
    <submittedName>
        <fullName evidence="5">Biotin-dependent carboxyltransferase</fullName>
    </submittedName>
</protein>
<dbReference type="Pfam" id="PF02626">
    <property type="entry name" value="CT_A_B"/>
    <property type="match status" value="1"/>
</dbReference>
<keyword evidence="2" id="KW-0378">Hydrolase</keyword>
<dbReference type="SUPFAM" id="SSF50891">
    <property type="entry name" value="Cyclophilin-like"/>
    <property type="match status" value="1"/>
</dbReference>
<evidence type="ECO:0000313" key="6">
    <source>
        <dbReference type="Proteomes" id="UP000664654"/>
    </source>
</evidence>
<accession>A0A939DMN8</accession>
<evidence type="ECO:0000256" key="1">
    <source>
        <dbReference type="ARBA" id="ARBA00022741"/>
    </source>
</evidence>
<evidence type="ECO:0000313" key="5">
    <source>
        <dbReference type="EMBL" id="MBN7825293.1"/>
    </source>
</evidence>
<dbReference type="AlphaFoldDB" id="A0A939DMN8"/>
<proteinExistence type="predicted"/>
<dbReference type="SMART" id="SM00797">
    <property type="entry name" value="AHS2"/>
    <property type="match status" value="1"/>
</dbReference>
<dbReference type="PANTHER" id="PTHR43309:SF4">
    <property type="entry name" value="CARBOXYLTRANSFERASE DOMAIN-CONTAINING PROTEIN"/>
    <property type="match status" value="1"/>
</dbReference>
<dbReference type="InterPro" id="IPR052708">
    <property type="entry name" value="PxpC"/>
</dbReference>
<evidence type="ECO:0000256" key="2">
    <source>
        <dbReference type="ARBA" id="ARBA00022801"/>
    </source>
</evidence>